<dbReference type="Gene3D" id="1.20.1250.20">
    <property type="entry name" value="MFS general substrate transporter like domains"/>
    <property type="match status" value="1"/>
</dbReference>
<dbReference type="InterPro" id="IPR011701">
    <property type="entry name" value="MFS"/>
</dbReference>
<evidence type="ECO:0000313" key="10">
    <source>
        <dbReference type="Proteomes" id="UP000664169"/>
    </source>
</evidence>
<keyword evidence="5 7" id="KW-0472">Membrane</keyword>
<feature type="transmembrane region" description="Helical" evidence="7">
    <location>
        <begin position="138"/>
        <end position="160"/>
    </location>
</feature>
<dbReference type="GO" id="GO:0022857">
    <property type="term" value="F:transmembrane transporter activity"/>
    <property type="evidence" value="ECO:0007669"/>
    <property type="project" value="InterPro"/>
</dbReference>
<evidence type="ECO:0000256" key="7">
    <source>
        <dbReference type="SAM" id="Phobius"/>
    </source>
</evidence>
<evidence type="ECO:0000259" key="8">
    <source>
        <dbReference type="PROSITE" id="PS50850"/>
    </source>
</evidence>
<comment type="subcellular location">
    <subcellularLocation>
        <location evidence="1">Membrane</location>
        <topology evidence="1">Multi-pass membrane protein</topology>
    </subcellularLocation>
</comment>
<feature type="transmembrane region" description="Helical" evidence="7">
    <location>
        <begin position="381"/>
        <end position="401"/>
    </location>
</feature>
<proteinExistence type="predicted"/>
<feature type="transmembrane region" description="Helical" evidence="7">
    <location>
        <begin position="413"/>
        <end position="432"/>
    </location>
</feature>
<protein>
    <recommendedName>
        <fullName evidence="8">Major facilitator superfamily (MFS) profile domain-containing protein</fullName>
    </recommendedName>
</protein>
<reference evidence="9" key="1">
    <citation type="submission" date="2021-03" db="EMBL/GenBank/DDBJ databases">
        <authorList>
            <person name="Tagirdzhanova G."/>
        </authorList>
    </citation>
    <scope>NUCLEOTIDE SEQUENCE</scope>
</reference>
<evidence type="ECO:0000256" key="4">
    <source>
        <dbReference type="ARBA" id="ARBA00022989"/>
    </source>
</evidence>
<name>A0A8H3I7T3_9LECA</name>
<dbReference type="SUPFAM" id="SSF103473">
    <property type="entry name" value="MFS general substrate transporter"/>
    <property type="match status" value="1"/>
</dbReference>
<keyword evidence="10" id="KW-1185">Reference proteome</keyword>
<feature type="region of interest" description="Disordered" evidence="6">
    <location>
        <begin position="555"/>
        <end position="606"/>
    </location>
</feature>
<dbReference type="GO" id="GO:0016020">
    <property type="term" value="C:membrane"/>
    <property type="evidence" value="ECO:0007669"/>
    <property type="project" value="UniProtKB-SubCell"/>
</dbReference>
<feature type="transmembrane region" description="Helical" evidence="7">
    <location>
        <begin position="342"/>
        <end position="361"/>
    </location>
</feature>
<dbReference type="AlphaFoldDB" id="A0A8H3I7T3"/>
<evidence type="ECO:0000313" key="9">
    <source>
        <dbReference type="EMBL" id="CAF9906500.1"/>
    </source>
</evidence>
<dbReference type="InterPro" id="IPR001958">
    <property type="entry name" value="Tet-R_TetA/multi-R_MdtG-like"/>
</dbReference>
<keyword evidence="4 7" id="KW-1133">Transmembrane helix</keyword>
<dbReference type="PANTHER" id="PTHR23504:SF39">
    <property type="entry name" value="TRANSPORTER, PUTATIVE (AFU_ORTHOLOGUE AFUA_6G03860)-RELATED"/>
    <property type="match status" value="1"/>
</dbReference>
<dbReference type="PRINTS" id="PR01035">
    <property type="entry name" value="TCRTETA"/>
</dbReference>
<evidence type="ECO:0000256" key="6">
    <source>
        <dbReference type="SAM" id="MobiDB-lite"/>
    </source>
</evidence>
<feature type="transmembrane region" description="Helical" evidence="7">
    <location>
        <begin position="452"/>
        <end position="480"/>
    </location>
</feature>
<feature type="compositionally biased region" description="Acidic residues" evidence="6">
    <location>
        <begin position="560"/>
        <end position="570"/>
    </location>
</feature>
<evidence type="ECO:0000256" key="1">
    <source>
        <dbReference type="ARBA" id="ARBA00004141"/>
    </source>
</evidence>
<dbReference type="PROSITE" id="PS50850">
    <property type="entry name" value="MFS"/>
    <property type="match status" value="1"/>
</dbReference>
<feature type="compositionally biased region" description="Polar residues" evidence="6">
    <location>
        <begin position="7"/>
        <end position="26"/>
    </location>
</feature>
<dbReference type="PANTHER" id="PTHR23504">
    <property type="entry name" value="MAJOR FACILITATOR SUPERFAMILY DOMAIN-CONTAINING PROTEIN 10"/>
    <property type="match status" value="1"/>
</dbReference>
<dbReference type="Pfam" id="PF07690">
    <property type="entry name" value="MFS_1"/>
    <property type="match status" value="1"/>
</dbReference>
<feature type="region of interest" description="Disordered" evidence="6">
    <location>
        <begin position="1"/>
        <end position="62"/>
    </location>
</feature>
<dbReference type="OrthoDB" id="10262656at2759"/>
<dbReference type="EMBL" id="CAJPDQ010000003">
    <property type="protein sequence ID" value="CAF9906500.1"/>
    <property type="molecule type" value="Genomic_DNA"/>
</dbReference>
<keyword evidence="3 7" id="KW-0812">Transmembrane</keyword>
<feature type="compositionally biased region" description="Polar residues" evidence="6">
    <location>
        <begin position="589"/>
        <end position="606"/>
    </location>
</feature>
<dbReference type="Proteomes" id="UP000664169">
    <property type="component" value="Unassembled WGS sequence"/>
</dbReference>
<sequence>MHFSLSRPESNAQRKPSTTPHYQTFPTAPPRNKGRPPSDSESPYRSSRGHSRNGSESSHDTPLPKRQLVVLAVIALCEQTALNSISPYLPRMTGTFPDVDPRQVGTYVGTIASAFALAQFATNFLWGWLSDRVGRKPVILAGTFSTAACFFAFGFCRTLWQAILVQTLMGLLNGNQGVVSTCLGEITDRSNQSQAFAYLPVIYGLGGITGPLLGGLLAERGFQEYPFLAPNLLSACILVVDLVVIMIFMEETLEQARDLPPLGKRLRSIFAHVWQFTSAANPTYLRRGRSTKDRSHGENASLLTEDETSSVSASSSIEGLSNLLPDTSTDFTSKHVFNRNTLILLGTYLVFQLSNISYNSLYPIFAQAPAPTGRALSSEEIGLSLSFAGLVTIAFQIGIFGKLREKFGNKATYRFGLGGFVIAFILMPFVGYKNEKDAETDNGLVISTGKVALWVELGVVLLIKTVATVGGLTSALLLITNSAPTHAILGRLNGLAQTLSAGGRAVGPLLSGSLFSAVVEVRPKGEAIAFGTFGGIAFLGFLCSFGITGSSLEAEGWHEDSEEDSEDEEASNSSSSTDAVDRSERGAEGQSSPKHQKSKSTGSAED</sequence>
<feature type="region of interest" description="Disordered" evidence="6">
    <location>
        <begin position="287"/>
        <end position="310"/>
    </location>
</feature>
<gene>
    <name evidence="9" type="ORF">GOMPHAMPRED_004751</name>
</gene>
<feature type="domain" description="Major facilitator superfamily (MFS) profile" evidence="8">
    <location>
        <begin position="67"/>
        <end position="552"/>
    </location>
</feature>
<evidence type="ECO:0000256" key="5">
    <source>
        <dbReference type="ARBA" id="ARBA00023136"/>
    </source>
</evidence>
<feature type="transmembrane region" description="Helical" evidence="7">
    <location>
        <begin position="228"/>
        <end position="249"/>
    </location>
</feature>
<feature type="transmembrane region" description="Helical" evidence="7">
    <location>
        <begin position="527"/>
        <end position="547"/>
    </location>
</feature>
<feature type="transmembrane region" description="Helical" evidence="7">
    <location>
        <begin position="195"/>
        <end position="216"/>
    </location>
</feature>
<dbReference type="InterPro" id="IPR036259">
    <property type="entry name" value="MFS_trans_sf"/>
</dbReference>
<evidence type="ECO:0000256" key="2">
    <source>
        <dbReference type="ARBA" id="ARBA00022448"/>
    </source>
</evidence>
<dbReference type="CDD" id="cd17330">
    <property type="entry name" value="MFS_SLC46_TetA_like"/>
    <property type="match status" value="1"/>
</dbReference>
<comment type="caution">
    <text evidence="9">The sequence shown here is derived from an EMBL/GenBank/DDBJ whole genome shotgun (WGS) entry which is preliminary data.</text>
</comment>
<keyword evidence="2" id="KW-0813">Transport</keyword>
<dbReference type="InterPro" id="IPR020846">
    <property type="entry name" value="MFS_dom"/>
</dbReference>
<evidence type="ECO:0000256" key="3">
    <source>
        <dbReference type="ARBA" id="ARBA00022692"/>
    </source>
</evidence>
<organism evidence="9 10">
    <name type="scientific">Gomphillus americanus</name>
    <dbReference type="NCBI Taxonomy" id="1940652"/>
    <lineage>
        <taxon>Eukaryota</taxon>
        <taxon>Fungi</taxon>
        <taxon>Dikarya</taxon>
        <taxon>Ascomycota</taxon>
        <taxon>Pezizomycotina</taxon>
        <taxon>Lecanoromycetes</taxon>
        <taxon>OSLEUM clade</taxon>
        <taxon>Ostropomycetidae</taxon>
        <taxon>Ostropales</taxon>
        <taxon>Graphidaceae</taxon>
        <taxon>Gomphilloideae</taxon>
        <taxon>Gomphillus</taxon>
    </lineage>
</organism>
<accession>A0A8H3I7T3</accession>
<feature type="transmembrane region" description="Helical" evidence="7">
    <location>
        <begin position="106"/>
        <end position="126"/>
    </location>
</feature>